<dbReference type="EMBL" id="LK032033">
    <property type="protein sequence ID" value="CDY13261.1"/>
    <property type="molecule type" value="Genomic_DNA"/>
</dbReference>
<keyword evidence="3" id="KW-1185">Reference proteome</keyword>
<reference evidence="2" key="2">
    <citation type="submission" date="2014-06" db="EMBL/GenBank/DDBJ databases">
        <authorList>
            <person name="Genoscope - CEA"/>
        </authorList>
    </citation>
    <scope>NUCLEOTIDE SEQUENCE</scope>
</reference>
<name>A0A078FJ91_BRANA</name>
<evidence type="ECO:0000313" key="1">
    <source>
        <dbReference type="EMBL" id="CAF1744253.1"/>
    </source>
</evidence>
<reference evidence="2 3" key="1">
    <citation type="journal article" date="2014" name="Science">
        <title>Plant genetics. Early allopolyploid evolution in the post-Neolithic Brassica napus oilseed genome.</title>
        <authorList>
            <person name="Chalhoub B."/>
            <person name="Denoeud F."/>
            <person name="Liu S."/>
            <person name="Parkin I.A."/>
            <person name="Tang H."/>
            <person name="Wang X."/>
            <person name="Chiquet J."/>
            <person name="Belcram H."/>
            <person name="Tong C."/>
            <person name="Samans B."/>
            <person name="Correa M."/>
            <person name="Da Silva C."/>
            <person name="Just J."/>
            <person name="Falentin C."/>
            <person name="Koh C.S."/>
            <person name="Le Clainche I."/>
            <person name="Bernard M."/>
            <person name="Bento P."/>
            <person name="Noel B."/>
            <person name="Labadie K."/>
            <person name="Alberti A."/>
            <person name="Charles M."/>
            <person name="Arnaud D."/>
            <person name="Guo H."/>
            <person name="Daviaud C."/>
            <person name="Alamery S."/>
            <person name="Jabbari K."/>
            <person name="Zhao M."/>
            <person name="Edger P.P."/>
            <person name="Chelaifa H."/>
            <person name="Tack D."/>
            <person name="Lassalle G."/>
            <person name="Mestiri I."/>
            <person name="Schnel N."/>
            <person name="Le Paslier M.C."/>
            <person name="Fan G."/>
            <person name="Renault V."/>
            <person name="Bayer P.E."/>
            <person name="Golicz A.A."/>
            <person name="Manoli S."/>
            <person name="Lee T.H."/>
            <person name="Thi V.H."/>
            <person name="Chalabi S."/>
            <person name="Hu Q."/>
            <person name="Fan C."/>
            <person name="Tollenaere R."/>
            <person name="Lu Y."/>
            <person name="Battail C."/>
            <person name="Shen J."/>
            <person name="Sidebottom C.H."/>
            <person name="Wang X."/>
            <person name="Canaguier A."/>
            <person name="Chauveau A."/>
            <person name="Berard A."/>
            <person name="Deniot G."/>
            <person name="Guan M."/>
            <person name="Liu Z."/>
            <person name="Sun F."/>
            <person name="Lim Y.P."/>
            <person name="Lyons E."/>
            <person name="Town C.D."/>
            <person name="Bancroft I."/>
            <person name="Wang X."/>
            <person name="Meng J."/>
            <person name="Ma J."/>
            <person name="Pires J.C."/>
            <person name="King G.J."/>
            <person name="Brunel D."/>
            <person name="Delourme R."/>
            <person name="Renard M."/>
            <person name="Aury J.M."/>
            <person name="Adams K.L."/>
            <person name="Batley J."/>
            <person name="Snowdon R.J."/>
            <person name="Tost J."/>
            <person name="Edwards D."/>
            <person name="Zhou Y."/>
            <person name="Hua W."/>
            <person name="Sharpe A.G."/>
            <person name="Paterson A.H."/>
            <person name="Guan C."/>
            <person name="Wincker P."/>
        </authorList>
    </citation>
    <scope>NUCLEOTIDE SEQUENCE [LARGE SCALE GENOMIC DNA]</scope>
    <source>
        <strain evidence="3">cv. Darmor-bzh</strain>
    </source>
</reference>
<dbReference type="PaxDb" id="3708-A0A078FJ91"/>
<evidence type="ECO:0000313" key="3">
    <source>
        <dbReference type="Proteomes" id="UP000028999"/>
    </source>
</evidence>
<dbReference type="EMBL" id="HG994373">
    <property type="protein sequence ID" value="CAF1744253.1"/>
    <property type="molecule type" value="Genomic_DNA"/>
</dbReference>
<protein>
    <submittedName>
        <fullName evidence="1">(rape) hypothetical protein</fullName>
    </submittedName>
    <submittedName>
        <fullName evidence="2">BnaC09g23950D protein</fullName>
    </submittedName>
</protein>
<evidence type="ECO:0000313" key="2">
    <source>
        <dbReference type="EMBL" id="CDY13261.1"/>
    </source>
</evidence>
<dbReference type="Gramene" id="CDY13261">
    <property type="protein sequence ID" value="CDY13261"/>
    <property type="gene ID" value="GSBRNA2T00071207001"/>
</dbReference>
<accession>A0A078FJ91</accession>
<organism evidence="2 3">
    <name type="scientific">Brassica napus</name>
    <name type="common">Rape</name>
    <dbReference type="NCBI Taxonomy" id="3708"/>
    <lineage>
        <taxon>Eukaryota</taxon>
        <taxon>Viridiplantae</taxon>
        <taxon>Streptophyta</taxon>
        <taxon>Embryophyta</taxon>
        <taxon>Tracheophyta</taxon>
        <taxon>Spermatophyta</taxon>
        <taxon>Magnoliopsida</taxon>
        <taxon>eudicotyledons</taxon>
        <taxon>Gunneridae</taxon>
        <taxon>Pentapetalae</taxon>
        <taxon>rosids</taxon>
        <taxon>malvids</taxon>
        <taxon>Brassicales</taxon>
        <taxon>Brassicaceae</taxon>
        <taxon>Brassiceae</taxon>
        <taxon>Brassica</taxon>
    </lineage>
</organism>
<dbReference type="AlphaFoldDB" id="A0A078FJ91"/>
<proteinExistence type="predicted"/>
<reference evidence="1" key="3">
    <citation type="submission" date="2021-01" db="EMBL/GenBank/DDBJ databases">
        <authorList>
            <consortium name="Genoscope - CEA"/>
            <person name="William W."/>
        </authorList>
    </citation>
    <scope>NUCLEOTIDE SEQUENCE</scope>
</reference>
<dbReference type="Proteomes" id="UP000028999">
    <property type="component" value="Unassembled WGS sequence"/>
</dbReference>
<sequence>MFRHFTINLLIGGYNSIDCHPHRWRLYVLSPFHHFSMDYLNSKATNDPVFYCF</sequence>
<dbReference type="Proteomes" id="UP001295469">
    <property type="component" value="Chromosome C09"/>
</dbReference>
<gene>
    <name evidence="2" type="primary">BnaC09g23950D</name>
    <name evidence="1" type="ORF">DARMORV10_C09P35040.1</name>
    <name evidence="2" type="ORF">GSBRNA2T00071207001</name>
</gene>